<sequence length="111" mass="12050">MGLGSPSVRIWLGYHLPSMQNSHRGSYVALAVDAYLVCLSLPHTPLQGRVTVWLRQILTLLCWVFVFVFIPCQAVVPVAHLDAPSVPKDVSAKDNLPPNAAAANNVCNFPS</sequence>
<comment type="caution">
    <text evidence="2">The sequence shown here is derived from an EMBL/GenBank/DDBJ whole genome shotgun (WGS) entry which is preliminary data.</text>
</comment>
<gene>
    <name evidence="2" type="ORF">DR999_PMT17788</name>
</gene>
<keyword evidence="2" id="KW-0176">Collagen</keyword>
<dbReference type="GO" id="GO:0005581">
    <property type="term" value="C:collagen trimer"/>
    <property type="evidence" value="ECO:0007669"/>
    <property type="project" value="UniProtKB-KW"/>
</dbReference>
<proteinExistence type="predicted"/>
<evidence type="ECO:0000313" key="2">
    <source>
        <dbReference type="EMBL" id="TFK00121.1"/>
    </source>
</evidence>
<keyword evidence="3" id="KW-1185">Reference proteome</keyword>
<evidence type="ECO:0000313" key="3">
    <source>
        <dbReference type="Proteomes" id="UP000297703"/>
    </source>
</evidence>
<name>A0A4D9DRE5_9SAUR</name>
<evidence type="ECO:0000256" key="1">
    <source>
        <dbReference type="SAM" id="Phobius"/>
    </source>
</evidence>
<feature type="transmembrane region" description="Helical" evidence="1">
    <location>
        <begin position="58"/>
        <end position="79"/>
    </location>
</feature>
<accession>A0A4D9DRE5</accession>
<keyword evidence="1" id="KW-0472">Membrane</keyword>
<reference evidence="2 3" key="2">
    <citation type="submission" date="2019-04" db="EMBL/GenBank/DDBJ databases">
        <title>The genome sequence of big-headed turtle.</title>
        <authorList>
            <person name="Gong S."/>
        </authorList>
    </citation>
    <scope>NUCLEOTIDE SEQUENCE [LARGE SCALE GENOMIC DNA]</scope>
    <source>
        <strain evidence="2">DO16091913</strain>
        <tissue evidence="2">Muscle</tissue>
    </source>
</reference>
<dbReference type="AlphaFoldDB" id="A0A4D9DRE5"/>
<organism evidence="2 3">
    <name type="scientific">Platysternon megacephalum</name>
    <name type="common">big-headed turtle</name>
    <dbReference type="NCBI Taxonomy" id="55544"/>
    <lineage>
        <taxon>Eukaryota</taxon>
        <taxon>Metazoa</taxon>
        <taxon>Chordata</taxon>
        <taxon>Craniata</taxon>
        <taxon>Vertebrata</taxon>
        <taxon>Euteleostomi</taxon>
        <taxon>Archelosauria</taxon>
        <taxon>Testudinata</taxon>
        <taxon>Testudines</taxon>
        <taxon>Cryptodira</taxon>
        <taxon>Durocryptodira</taxon>
        <taxon>Testudinoidea</taxon>
        <taxon>Platysternidae</taxon>
        <taxon>Platysternon</taxon>
    </lineage>
</organism>
<reference evidence="2 3" key="1">
    <citation type="submission" date="2019-04" db="EMBL/GenBank/DDBJ databases">
        <title>Draft genome of the big-headed turtle Platysternon megacephalum.</title>
        <authorList>
            <person name="Gong S."/>
        </authorList>
    </citation>
    <scope>NUCLEOTIDE SEQUENCE [LARGE SCALE GENOMIC DNA]</scope>
    <source>
        <strain evidence="2">DO16091913</strain>
        <tissue evidence="2">Muscle</tissue>
    </source>
</reference>
<dbReference type="Proteomes" id="UP000297703">
    <property type="component" value="Unassembled WGS sequence"/>
</dbReference>
<keyword evidence="1" id="KW-1133">Transmembrane helix</keyword>
<keyword evidence="1" id="KW-0812">Transmembrane</keyword>
<dbReference type="EMBL" id="QXTE01000286">
    <property type="protein sequence ID" value="TFK00121.1"/>
    <property type="molecule type" value="Genomic_DNA"/>
</dbReference>
<protein>
    <submittedName>
        <fullName evidence="2">Collagen alpha-2(VI) chain</fullName>
    </submittedName>
</protein>